<keyword evidence="4" id="KW-0949">S-adenosyl-L-methionine</keyword>
<evidence type="ECO:0000256" key="1">
    <source>
        <dbReference type="ARBA" id="ARBA00011900"/>
    </source>
</evidence>
<keyword evidence="2 6" id="KW-0489">Methyltransferase</keyword>
<gene>
    <name evidence="6" type="ORF">SCULI_v1c04160</name>
</gene>
<evidence type="ECO:0000313" key="7">
    <source>
        <dbReference type="Proteomes" id="UP000019267"/>
    </source>
</evidence>
<proteinExistence type="predicted"/>
<dbReference type="KEGG" id="scq:SCULI_v1c04160"/>
<dbReference type="REBASE" id="78896">
    <property type="entry name" value="M2.ScuAES1ORF4150P"/>
</dbReference>
<evidence type="ECO:0000256" key="5">
    <source>
        <dbReference type="ARBA" id="ARBA00047942"/>
    </source>
</evidence>
<reference evidence="6 7" key="1">
    <citation type="journal article" date="2014" name="Genome Biol. Evol.">
        <title>Molecular evolution of the substrate utilization strategies and putative virulence factors in mosquito-associated Spiroplasma species.</title>
        <authorList>
            <person name="Chang T.H."/>
            <person name="Lo W.S."/>
            <person name="Ku C."/>
            <person name="Chen L.L."/>
            <person name="Kuo C.H."/>
        </authorList>
    </citation>
    <scope>NUCLEOTIDE SEQUENCE [LARGE SCALE GENOMIC DNA]</scope>
    <source>
        <strain evidence="6">AES-1</strain>
    </source>
</reference>
<dbReference type="AlphaFoldDB" id="W6A6Z6"/>
<dbReference type="SUPFAM" id="SSF53335">
    <property type="entry name" value="S-adenosyl-L-methionine-dependent methyltransferases"/>
    <property type="match status" value="1"/>
</dbReference>
<dbReference type="EMBL" id="CP006681">
    <property type="protein sequence ID" value="AHI52757.1"/>
    <property type="molecule type" value="Genomic_DNA"/>
</dbReference>
<dbReference type="HOGENOM" id="CLU_034356_1_0_14"/>
<dbReference type="PATRIC" id="fig|1276246.3.peg.415"/>
<evidence type="ECO:0000256" key="4">
    <source>
        <dbReference type="ARBA" id="ARBA00022691"/>
    </source>
</evidence>
<dbReference type="Pfam" id="PF02086">
    <property type="entry name" value="MethyltransfD12"/>
    <property type="match status" value="1"/>
</dbReference>
<dbReference type="GO" id="GO:0009307">
    <property type="term" value="P:DNA restriction-modification system"/>
    <property type="evidence" value="ECO:0007669"/>
    <property type="project" value="InterPro"/>
</dbReference>
<dbReference type="PRINTS" id="PR00505">
    <property type="entry name" value="D12N6MTFRASE"/>
</dbReference>
<dbReference type="Proteomes" id="UP000019267">
    <property type="component" value="Chromosome"/>
</dbReference>
<dbReference type="eggNOG" id="COG3392">
    <property type="taxonomic scope" value="Bacteria"/>
</dbReference>
<dbReference type="InterPro" id="IPR002052">
    <property type="entry name" value="DNA_methylase_N6_adenine_CS"/>
</dbReference>
<dbReference type="STRING" id="1276246.SCULI_v1c04160"/>
<organism evidence="6 7">
    <name type="scientific">Spiroplasma culicicola AES-1</name>
    <dbReference type="NCBI Taxonomy" id="1276246"/>
    <lineage>
        <taxon>Bacteria</taxon>
        <taxon>Bacillati</taxon>
        <taxon>Mycoplasmatota</taxon>
        <taxon>Mollicutes</taxon>
        <taxon>Entomoplasmatales</taxon>
        <taxon>Spiroplasmataceae</taxon>
        <taxon>Spiroplasma</taxon>
    </lineage>
</organism>
<keyword evidence="3" id="KW-0808">Transferase</keyword>
<protein>
    <recommendedName>
        <fullName evidence="1">site-specific DNA-methyltransferase (adenine-specific)</fullName>
        <ecNumber evidence="1">2.1.1.72</ecNumber>
    </recommendedName>
</protein>
<evidence type="ECO:0000256" key="2">
    <source>
        <dbReference type="ARBA" id="ARBA00022603"/>
    </source>
</evidence>
<dbReference type="InterPro" id="IPR012327">
    <property type="entry name" value="MeTrfase_D12"/>
</dbReference>
<keyword evidence="7" id="KW-1185">Reference proteome</keyword>
<dbReference type="RefSeq" id="WP_053230323.1">
    <property type="nucleotide sequence ID" value="NZ_CP006681.1"/>
</dbReference>
<name>W6A6Z6_9MOLU</name>
<comment type="catalytic activity">
    <reaction evidence="5">
        <text>a 2'-deoxyadenosine in DNA + S-adenosyl-L-methionine = an N(6)-methyl-2'-deoxyadenosine in DNA + S-adenosyl-L-homocysteine + H(+)</text>
        <dbReference type="Rhea" id="RHEA:15197"/>
        <dbReference type="Rhea" id="RHEA-COMP:12418"/>
        <dbReference type="Rhea" id="RHEA-COMP:12419"/>
        <dbReference type="ChEBI" id="CHEBI:15378"/>
        <dbReference type="ChEBI" id="CHEBI:57856"/>
        <dbReference type="ChEBI" id="CHEBI:59789"/>
        <dbReference type="ChEBI" id="CHEBI:90615"/>
        <dbReference type="ChEBI" id="CHEBI:90616"/>
        <dbReference type="EC" id="2.1.1.72"/>
    </reaction>
</comment>
<dbReference type="InterPro" id="IPR029063">
    <property type="entry name" value="SAM-dependent_MTases_sf"/>
</dbReference>
<dbReference type="EC" id="2.1.1.72" evidence="1"/>
<dbReference type="PROSITE" id="PS00092">
    <property type="entry name" value="N6_MTASE"/>
    <property type="match status" value="1"/>
</dbReference>
<accession>W6A6Z6</accession>
<sequence>MNPNNRRYIGNKYNLKDWIFSEIENSLNQNNDINKNFKFIDAFSGTGSVGLKFADENYDVVLNDNLYHNFLIYNAFTGIDKINMPKMEQLLENYNNYDYAEGNNNHFSNLFGNKYFSLENSYIIWEIRKDIEELYSDSKINFYEYSYLISALLLATDKVANTVGHYESFLKRSETSSIKKINLKHLSLKTYYVNFQIFNMDINQLIQEQKFDYNSILYLDPPYNARQYINFYHVLEYISIGKESEIFEGNSMKFKRDHLKSEYSRSKAIYYFEELVNYSSSKYIILSYNNTYNARSTASNNKMSEKDILKILNKIGKVSIVEKDYAFFNSGKTKLNDHKERLYICVRY</sequence>
<dbReference type="GO" id="GO:0032259">
    <property type="term" value="P:methylation"/>
    <property type="evidence" value="ECO:0007669"/>
    <property type="project" value="UniProtKB-KW"/>
</dbReference>
<dbReference type="GO" id="GO:0003676">
    <property type="term" value="F:nucleic acid binding"/>
    <property type="evidence" value="ECO:0007669"/>
    <property type="project" value="InterPro"/>
</dbReference>
<dbReference type="OrthoDB" id="9805629at2"/>
<evidence type="ECO:0000313" key="6">
    <source>
        <dbReference type="EMBL" id="AHI52757.1"/>
    </source>
</evidence>
<dbReference type="GO" id="GO:0009007">
    <property type="term" value="F:site-specific DNA-methyltransferase (adenine-specific) activity"/>
    <property type="evidence" value="ECO:0007669"/>
    <property type="project" value="UniProtKB-EC"/>
</dbReference>
<evidence type="ECO:0000256" key="3">
    <source>
        <dbReference type="ARBA" id="ARBA00022679"/>
    </source>
</evidence>